<evidence type="ECO:0000256" key="1">
    <source>
        <dbReference type="ARBA" id="ARBA00001936"/>
    </source>
</evidence>
<dbReference type="InterPro" id="IPR050647">
    <property type="entry name" value="Plant_LRR-RLKs"/>
</dbReference>
<evidence type="ECO:0000256" key="3">
    <source>
        <dbReference type="ARBA" id="ARBA00004162"/>
    </source>
</evidence>
<keyword evidence="14 31" id="KW-0732">Signal</keyword>
<comment type="catalytic activity">
    <reaction evidence="25">
        <text>L-seryl-[protein] + ATP = O-phospho-L-seryl-[protein] + ADP + H(+)</text>
        <dbReference type="Rhea" id="RHEA:17989"/>
        <dbReference type="Rhea" id="RHEA-COMP:9863"/>
        <dbReference type="Rhea" id="RHEA-COMP:11604"/>
        <dbReference type="ChEBI" id="CHEBI:15378"/>
        <dbReference type="ChEBI" id="CHEBI:29999"/>
        <dbReference type="ChEBI" id="CHEBI:30616"/>
        <dbReference type="ChEBI" id="CHEBI:83421"/>
        <dbReference type="ChEBI" id="CHEBI:456216"/>
        <dbReference type="EC" id="2.7.11.1"/>
    </reaction>
</comment>
<evidence type="ECO:0000256" key="15">
    <source>
        <dbReference type="ARBA" id="ARBA00022737"/>
    </source>
</evidence>
<dbReference type="Pfam" id="PF07714">
    <property type="entry name" value="PK_Tyr_Ser-Thr"/>
    <property type="match status" value="1"/>
</dbReference>
<evidence type="ECO:0000256" key="22">
    <source>
        <dbReference type="ARBA" id="ARBA00023170"/>
    </source>
</evidence>
<proteinExistence type="inferred from homology"/>
<dbReference type="eggNOG" id="ENOG502QPYS">
    <property type="taxonomic scope" value="Eukaryota"/>
</dbReference>
<dbReference type="PROSITE" id="PS00107">
    <property type="entry name" value="PROTEIN_KINASE_ATP"/>
    <property type="match status" value="1"/>
</dbReference>
<evidence type="ECO:0000313" key="34">
    <source>
        <dbReference type="Proteomes" id="UP000006038"/>
    </source>
</evidence>
<keyword evidence="10" id="KW-0597">Phosphoprotein</keyword>
<dbReference type="InterPro" id="IPR001245">
    <property type="entry name" value="Ser-Thr/Tyr_kinase_cat_dom"/>
</dbReference>
<dbReference type="SUPFAM" id="SSF56112">
    <property type="entry name" value="Protein kinase-like (PK-like)"/>
    <property type="match status" value="1"/>
</dbReference>
<dbReference type="InterPro" id="IPR008271">
    <property type="entry name" value="Ser/Thr_kinase_AS"/>
</dbReference>
<feature type="transmembrane region" description="Helical" evidence="30">
    <location>
        <begin position="676"/>
        <end position="696"/>
    </location>
</feature>
<dbReference type="SMART" id="SM00220">
    <property type="entry name" value="S_TKc"/>
    <property type="match status" value="1"/>
</dbReference>
<evidence type="ECO:0000256" key="2">
    <source>
        <dbReference type="ARBA" id="ARBA00001946"/>
    </source>
</evidence>
<dbReference type="EnsemblPlants" id="OB11G23270.1">
    <property type="protein sequence ID" value="OB11G23270.1"/>
    <property type="gene ID" value="OB11G23270"/>
</dbReference>
<evidence type="ECO:0000256" key="12">
    <source>
        <dbReference type="ARBA" id="ARBA00022679"/>
    </source>
</evidence>
<keyword evidence="34" id="KW-1185">Reference proteome</keyword>
<dbReference type="InterPro" id="IPR055414">
    <property type="entry name" value="LRR_R13L4/SHOC2-like"/>
</dbReference>
<dbReference type="GO" id="GO:0004674">
    <property type="term" value="F:protein serine/threonine kinase activity"/>
    <property type="evidence" value="ECO:0007669"/>
    <property type="project" value="UniProtKB-KW"/>
</dbReference>
<dbReference type="Pfam" id="PF00560">
    <property type="entry name" value="LRR_1"/>
    <property type="match status" value="5"/>
</dbReference>
<evidence type="ECO:0000256" key="28">
    <source>
        <dbReference type="ARBA" id="ARBA00072040"/>
    </source>
</evidence>
<gene>
    <name evidence="33" type="primary">LOC102722722</name>
</gene>
<keyword evidence="9" id="KW-0723">Serine/threonine-protein kinase</keyword>
<comment type="cofactor">
    <cofactor evidence="2">
        <name>Mg(2+)</name>
        <dbReference type="ChEBI" id="CHEBI:18420"/>
    </cofactor>
</comment>
<evidence type="ECO:0000256" key="11">
    <source>
        <dbReference type="ARBA" id="ARBA00022614"/>
    </source>
</evidence>
<dbReference type="Pfam" id="PF23598">
    <property type="entry name" value="LRR_14"/>
    <property type="match status" value="1"/>
</dbReference>
<dbReference type="GO" id="GO:0005789">
    <property type="term" value="C:endoplasmic reticulum membrane"/>
    <property type="evidence" value="ECO:0007669"/>
    <property type="project" value="UniProtKB-SubCell"/>
</dbReference>
<evidence type="ECO:0000256" key="9">
    <source>
        <dbReference type="ARBA" id="ARBA00022527"/>
    </source>
</evidence>
<evidence type="ECO:0000256" key="25">
    <source>
        <dbReference type="ARBA" id="ARBA00048679"/>
    </source>
</evidence>
<keyword evidence="15" id="KW-0677">Repeat</keyword>
<dbReference type="InterPro" id="IPR003591">
    <property type="entry name" value="Leu-rich_rpt_typical-subtyp"/>
</dbReference>
<dbReference type="GO" id="GO:0005886">
    <property type="term" value="C:plasma membrane"/>
    <property type="evidence" value="ECO:0007669"/>
    <property type="project" value="UniProtKB-SubCell"/>
</dbReference>
<protein>
    <recommendedName>
        <fullName evidence="28">Receptor kinase-like protein Xa21</fullName>
        <ecNumber evidence="7">2.7.11.1</ecNumber>
    </recommendedName>
</protein>
<name>J3N941_ORYBR</name>
<keyword evidence="20 30" id="KW-1133">Transmembrane helix</keyword>
<evidence type="ECO:0000256" key="30">
    <source>
        <dbReference type="SAM" id="Phobius"/>
    </source>
</evidence>
<comment type="similarity">
    <text evidence="6">Belongs to the protein kinase superfamily. Ser/Thr protein kinase family.</text>
</comment>
<dbReference type="Gene3D" id="3.80.10.10">
    <property type="entry name" value="Ribonuclease Inhibitor"/>
    <property type="match status" value="3"/>
</dbReference>
<keyword evidence="8" id="KW-1003">Cell membrane</keyword>
<reference evidence="33" key="1">
    <citation type="journal article" date="2013" name="Nat. Commun.">
        <title>Whole-genome sequencing of Oryza brachyantha reveals mechanisms underlying Oryza genome evolution.</title>
        <authorList>
            <person name="Chen J."/>
            <person name="Huang Q."/>
            <person name="Gao D."/>
            <person name="Wang J."/>
            <person name="Lang Y."/>
            <person name="Liu T."/>
            <person name="Li B."/>
            <person name="Bai Z."/>
            <person name="Luis Goicoechea J."/>
            <person name="Liang C."/>
            <person name="Chen C."/>
            <person name="Zhang W."/>
            <person name="Sun S."/>
            <person name="Liao Y."/>
            <person name="Zhang X."/>
            <person name="Yang L."/>
            <person name="Song C."/>
            <person name="Wang M."/>
            <person name="Shi J."/>
            <person name="Liu G."/>
            <person name="Liu J."/>
            <person name="Zhou H."/>
            <person name="Zhou W."/>
            <person name="Yu Q."/>
            <person name="An N."/>
            <person name="Chen Y."/>
            <person name="Cai Q."/>
            <person name="Wang B."/>
            <person name="Liu B."/>
            <person name="Min J."/>
            <person name="Huang Y."/>
            <person name="Wu H."/>
            <person name="Li Z."/>
            <person name="Zhang Y."/>
            <person name="Yin Y."/>
            <person name="Song W."/>
            <person name="Jiang J."/>
            <person name="Jackson S.A."/>
            <person name="Wing R.A."/>
            <person name="Wang J."/>
            <person name="Chen M."/>
        </authorList>
    </citation>
    <scope>NUCLEOTIDE SEQUENCE [LARGE SCALE GENOMIC DNA]</scope>
    <source>
        <strain evidence="33">cv. IRGC 101232</strain>
    </source>
</reference>
<dbReference type="Gramene" id="OB11G23270.1">
    <property type="protein sequence ID" value="OB11G23270.1"/>
    <property type="gene ID" value="OB11G23270"/>
</dbReference>
<dbReference type="InterPro" id="IPR017441">
    <property type="entry name" value="Protein_kinase_ATP_BS"/>
</dbReference>
<dbReference type="EC" id="2.7.11.1" evidence="7"/>
<evidence type="ECO:0000256" key="10">
    <source>
        <dbReference type="ARBA" id="ARBA00022553"/>
    </source>
</evidence>
<evidence type="ECO:0000259" key="32">
    <source>
        <dbReference type="PROSITE" id="PS50011"/>
    </source>
</evidence>
<evidence type="ECO:0000256" key="17">
    <source>
        <dbReference type="ARBA" id="ARBA00022777"/>
    </source>
</evidence>
<keyword evidence="16 29" id="KW-0547">Nucleotide-binding</keyword>
<keyword evidence="13 30" id="KW-0812">Transmembrane</keyword>
<keyword evidence="18" id="KW-0256">Endoplasmic reticulum</keyword>
<evidence type="ECO:0000256" key="26">
    <source>
        <dbReference type="ARBA" id="ARBA00054320"/>
    </source>
</evidence>
<organism evidence="33">
    <name type="scientific">Oryza brachyantha</name>
    <name type="common">malo sina</name>
    <dbReference type="NCBI Taxonomy" id="4533"/>
    <lineage>
        <taxon>Eukaryota</taxon>
        <taxon>Viridiplantae</taxon>
        <taxon>Streptophyta</taxon>
        <taxon>Embryophyta</taxon>
        <taxon>Tracheophyta</taxon>
        <taxon>Spermatophyta</taxon>
        <taxon>Magnoliopsida</taxon>
        <taxon>Liliopsida</taxon>
        <taxon>Poales</taxon>
        <taxon>Poaceae</taxon>
        <taxon>BOP clade</taxon>
        <taxon>Oryzoideae</taxon>
        <taxon>Oryzeae</taxon>
        <taxon>Oryzinae</taxon>
        <taxon>Oryza</taxon>
    </lineage>
</organism>
<keyword evidence="22" id="KW-0675">Receptor</keyword>
<evidence type="ECO:0000256" key="21">
    <source>
        <dbReference type="ARBA" id="ARBA00023136"/>
    </source>
</evidence>
<dbReference type="InterPro" id="IPR000719">
    <property type="entry name" value="Prot_kinase_dom"/>
</dbReference>
<keyword evidence="11" id="KW-0433">Leucine-rich repeat</keyword>
<comment type="catalytic activity">
    <reaction evidence="24">
        <text>L-threonyl-[protein] + ATP = O-phospho-L-threonyl-[protein] + ADP + H(+)</text>
        <dbReference type="Rhea" id="RHEA:46608"/>
        <dbReference type="Rhea" id="RHEA-COMP:11060"/>
        <dbReference type="Rhea" id="RHEA-COMP:11605"/>
        <dbReference type="ChEBI" id="CHEBI:15378"/>
        <dbReference type="ChEBI" id="CHEBI:30013"/>
        <dbReference type="ChEBI" id="CHEBI:30616"/>
        <dbReference type="ChEBI" id="CHEBI:61977"/>
        <dbReference type="ChEBI" id="CHEBI:456216"/>
        <dbReference type="EC" id="2.7.11.1"/>
    </reaction>
</comment>
<dbReference type="FunFam" id="1.10.510.10:FF:000358">
    <property type="entry name" value="Putative leucine-rich repeat receptor-like serine/threonine-protein kinase"/>
    <property type="match status" value="1"/>
</dbReference>
<evidence type="ECO:0000256" key="6">
    <source>
        <dbReference type="ARBA" id="ARBA00008684"/>
    </source>
</evidence>
<dbReference type="InterPro" id="IPR032675">
    <property type="entry name" value="LRR_dom_sf"/>
</dbReference>
<dbReference type="PROSITE" id="PS50011">
    <property type="entry name" value="PROTEIN_KINASE_DOM"/>
    <property type="match status" value="1"/>
</dbReference>
<dbReference type="AlphaFoldDB" id="J3N941"/>
<dbReference type="OMA" id="VKIVTVC"/>
<evidence type="ECO:0000256" key="19">
    <source>
        <dbReference type="ARBA" id="ARBA00022840"/>
    </source>
</evidence>
<keyword evidence="19 29" id="KW-0067">ATP-binding</keyword>
<dbReference type="GO" id="GO:0005524">
    <property type="term" value="F:ATP binding"/>
    <property type="evidence" value="ECO:0007669"/>
    <property type="project" value="UniProtKB-UniRule"/>
</dbReference>
<comment type="subcellular location">
    <subcellularLocation>
        <location evidence="3">Cell membrane</location>
        <topology evidence="3">Single-pass membrane protein</topology>
    </subcellularLocation>
    <subcellularLocation>
        <location evidence="4">Endoplasmic reticulum membrane</location>
        <topology evidence="4">Single-pass membrane protein</topology>
    </subcellularLocation>
    <subcellularLocation>
        <location evidence="5">Membrane</location>
        <topology evidence="5">Single-pass type I membrane protein</topology>
    </subcellularLocation>
</comment>
<dbReference type="FunFam" id="3.80.10.10:FF:000288">
    <property type="entry name" value="LRR receptor-like serine/threonine-protein kinase EFR"/>
    <property type="match status" value="1"/>
</dbReference>
<evidence type="ECO:0000256" key="8">
    <source>
        <dbReference type="ARBA" id="ARBA00022475"/>
    </source>
</evidence>
<dbReference type="SUPFAM" id="SSF52058">
    <property type="entry name" value="L domain-like"/>
    <property type="match status" value="2"/>
</dbReference>
<sequence>MAQLVIPLSFCFLSLLFCCYALNSPLFCCYASSSSNTTADELALLSFKSMLSSSSEGKLESCNASSHFCSWAGVSCSRRHPGRVVSLLMNSFSLSGHISPSLGNLSFLRKLDLGGNLLVGEIPPELGRLSRLLSLNLSENALQGTIPATIPGGCTNLTWLDLLRGTIPSQIGTSMKKLATLSLWKNNLSGEIPLSLAELPSIRTLFLDSNMLSGEIPPALGNLTTVRRLYVEKNMLSGQIPSTLGQLPNLRELQVALNKLTGTIPNSIWNISSLGVLDVQYNMLNGTIPPNAFSALPHIQVVLMNKNMFHGYFPVSLTNASNMSIIQLDGNFFSGVVSPEIGRLQKLKYLVLFYNLFEAKGPEDWEFITRLTNCSQLEELELSGNNFGGVLPDSISNLSTSLNSLELGHNKISGSIPKEISQLINLQILDISNNSFIGTLPSSLGRLKNLAILSVTHNNLNGLVPLTLENLTELTYLWLDINAFSGRIPSTLGNLTNLFSLSLSTNNFSGPIPSNLFNIQTLSTMFDLSHNNLEGIIPQEIGNLKNLIDFRAESNKLSGEIPSTLGECQLLQNLYLQNNFLHGTIPSDLSELKGLQNLDLSNNNLLGPIPKFLGNITMLNSLNLSFNNFVGEVPTLGIFTNASKISIEGNDKLCGGIPNLHLPPCSSQLPKKKHKFLVVPVLISIIGTLVILALLYKLLTWNKKSKENIPSTISMHGHPVVSYSQLVTATDNFLTNNLLGSGSFGSVYKGELDDHAGESINLVAVKVLKLQTPKALKSFIIECEALRNIRHRNLVKIVTVCSSIDNNGNDFKAIVYDFMPNGSLDGWLHPSTNDQPEHEHLNLLQRVTILLDVAYALDYLHCHGSAPVVHCDIKLSNVLLDADMVAHVGDFGLARILLDGGSCLGESTSSMGFRGTIGYAAPEYGAGNMVSTSGDIYSYGILVLQTVTGHRPTDSKFRQGLNLRECVELALHNSAIDIVDSSLFLDLENDLQRNDDSSRKRKIDCLICLLRLGMSCSQEMPSSRMSTGYIIKELLPIKQSLLGEF</sequence>
<evidence type="ECO:0000256" key="31">
    <source>
        <dbReference type="SAM" id="SignalP"/>
    </source>
</evidence>
<evidence type="ECO:0000256" key="18">
    <source>
        <dbReference type="ARBA" id="ARBA00022824"/>
    </source>
</evidence>
<dbReference type="Proteomes" id="UP000006038">
    <property type="component" value="Chromosome 11"/>
</dbReference>
<dbReference type="Gene3D" id="1.10.510.10">
    <property type="entry name" value="Transferase(Phosphotransferase) domain 1"/>
    <property type="match status" value="1"/>
</dbReference>
<comment type="function">
    <text evidence="26">Receptor kinase that detects X.oryzae pv. oryzae protein Ax21 to promote innate immunity. Following X.oryzae pv. oryzae protein Ax21 detection, undergoes cleavage, releasing the processed protein kinase Xa21 chain.</text>
</comment>
<dbReference type="FunFam" id="3.80.10.10:FF:000095">
    <property type="entry name" value="LRR receptor-like serine/threonine-protein kinase GSO1"/>
    <property type="match status" value="1"/>
</dbReference>
<dbReference type="PANTHER" id="PTHR48056">
    <property type="entry name" value="LRR RECEPTOR-LIKE SERINE/THREONINE-PROTEIN KINASE-RELATED"/>
    <property type="match status" value="1"/>
</dbReference>
<keyword evidence="23" id="KW-0325">Glycoprotein</keyword>
<feature type="signal peptide" evidence="31">
    <location>
        <begin position="1"/>
        <end position="21"/>
    </location>
</feature>
<evidence type="ECO:0000256" key="13">
    <source>
        <dbReference type="ARBA" id="ARBA00022692"/>
    </source>
</evidence>
<accession>J3N941</accession>
<evidence type="ECO:0000256" key="5">
    <source>
        <dbReference type="ARBA" id="ARBA00004479"/>
    </source>
</evidence>
<dbReference type="HOGENOM" id="CLU_000288_22_0_1"/>
<evidence type="ECO:0000256" key="4">
    <source>
        <dbReference type="ARBA" id="ARBA00004389"/>
    </source>
</evidence>
<dbReference type="PROSITE" id="PS00108">
    <property type="entry name" value="PROTEIN_KINASE_ST"/>
    <property type="match status" value="1"/>
</dbReference>
<comment type="cofactor">
    <cofactor evidence="1">
        <name>Mn(2+)</name>
        <dbReference type="ChEBI" id="CHEBI:29035"/>
    </cofactor>
</comment>
<evidence type="ECO:0000256" key="27">
    <source>
        <dbReference type="ARBA" id="ARBA00056628"/>
    </source>
</evidence>
<feature type="chain" id="PRO_5003775681" description="Receptor kinase-like protein Xa21" evidence="31">
    <location>
        <begin position="22"/>
        <end position="1045"/>
    </location>
</feature>
<comment type="function">
    <text evidence="27">The processed protein kinase Xa21 chain released by protein cleavage after X.oryzae pv. oryzae protein Ax21 detection translocates into the nucleus where it can bind and regulate WRKY62, a transcription factor. Confers resistance to the bacterial pathogen X.oryzae pv. oryzae (Xoo).</text>
</comment>
<evidence type="ECO:0000256" key="23">
    <source>
        <dbReference type="ARBA" id="ARBA00023180"/>
    </source>
</evidence>
<evidence type="ECO:0000256" key="24">
    <source>
        <dbReference type="ARBA" id="ARBA00047899"/>
    </source>
</evidence>
<evidence type="ECO:0000313" key="33">
    <source>
        <dbReference type="EnsemblPlants" id="OB11G23270.1"/>
    </source>
</evidence>
<evidence type="ECO:0000256" key="20">
    <source>
        <dbReference type="ARBA" id="ARBA00022989"/>
    </source>
</evidence>
<evidence type="ECO:0000256" key="16">
    <source>
        <dbReference type="ARBA" id="ARBA00022741"/>
    </source>
</evidence>
<keyword evidence="21 30" id="KW-0472">Membrane</keyword>
<dbReference type="Pfam" id="PF08263">
    <property type="entry name" value="LRRNT_2"/>
    <property type="match status" value="1"/>
</dbReference>
<keyword evidence="17" id="KW-0418">Kinase</keyword>
<dbReference type="SMART" id="SM00369">
    <property type="entry name" value="LRR_TYP"/>
    <property type="match status" value="8"/>
</dbReference>
<keyword evidence="12" id="KW-0808">Transferase</keyword>
<evidence type="ECO:0000256" key="14">
    <source>
        <dbReference type="ARBA" id="ARBA00022729"/>
    </source>
</evidence>
<dbReference type="InterPro" id="IPR013210">
    <property type="entry name" value="LRR_N_plant-typ"/>
</dbReference>
<evidence type="ECO:0000256" key="7">
    <source>
        <dbReference type="ARBA" id="ARBA00012513"/>
    </source>
</evidence>
<dbReference type="FunFam" id="3.30.200.20:FF:000432">
    <property type="entry name" value="LRR receptor-like serine/threonine-protein kinase EFR"/>
    <property type="match status" value="1"/>
</dbReference>
<dbReference type="FunFam" id="3.80.10.10:FF:000129">
    <property type="entry name" value="Leucine-rich repeat receptor-like kinase"/>
    <property type="match status" value="1"/>
</dbReference>
<dbReference type="PANTHER" id="PTHR48056:SF89">
    <property type="entry name" value="OS06G0585982 PROTEIN"/>
    <property type="match status" value="1"/>
</dbReference>
<dbReference type="InterPro" id="IPR011009">
    <property type="entry name" value="Kinase-like_dom_sf"/>
</dbReference>
<dbReference type="InterPro" id="IPR001611">
    <property type="entry name" value="Leu-rich_rpt"/>
</dbReference>
<reference evidence="33" key="2">
    <citation type="submission" date="2013-04" db="UniProtKB">
        <authorList>
            <consortium name="EnsemblPlants"/>
        </authorList>
    </citation>
    <scope>IDENTIFICATION</scope>
</reference>
<feature type="binding site" evidence="29">
    <location>
        <position position="766"/>
    </location>
    <ligand>
        <name>ATP</name>
        <dbReference type="ChEBI" id="CHEBI:30616"/>
    </ligand>
</feature>
<evidence type="ECO:0000256" key="29">
    <source>
        <dbReference type="PROSITE-ProRule" id="PRU10141"/>
    </source>
</evidence>
<dbReference type="Gene3D" id="3.30.200.20">
    <property type="entry name" value="Phosphorylase Kinase, domain 1"/>
    <property type="match status" value="1"/>
</dbReference>
<feature type="domain" description="Protein kinase" evidence="32">
    <location>
        <begin position="733"/>
        <end position="1042"/>
    </location>
</feature>